<dbReference type="EMBL" id="CP003587">
    <property type="protein sequence ID" value="AGY58629.1"/>
    <property type="molecule type" value="Genomic_DNA"/>
</dbReference>
<dbReference type="STRING" id="1183438.GKIL_2383"/>
<dbReference type="Pfam" id="PF00534">
    <property type="entry name" value="Glycos_transf_1"/>
    <property type="match status" value="1"/>
</dbReference>
<dbReference type="InterPro" id="IPR001296">
    <property type="entry name" value="Glyco_trans_1"/>
</dbReference>
<dbReference type="eggNOG" id="COG0438">
    <property type="taxonomic scope" value="Bacteria"/>
</dbReference>
<sequence length="404" mass="45166">MAKPVVTIFYQFDPWNSSLGGIQTTIRSYIKYAPEAFRVRMVGTSDSSHHVVGAWQQEQLAGREVDFLPLFRLPNDNFKSRVPVTASYTAALARWRFEGDFFHFHRLEPTLVTRRWPGDKTLFVHNDLEQQRQAQPWRQLAGVYGAIERWVLPQFSEVLSCNSASTAFYRRQYAHLAKRVHDLRNTVDEEVFYPLGGEERLRQRRALAAQMGLGEETRFLLFAGRLQAQKDPLLLVRAFARLEQTDVHLLVAGTGDLLTAVREEVGRLGLQKQVSLLGPVSQERLAVLHRLSSAFVLASAYEGLPMVALEALASGTPVITTDCGETPRLLVPGSGSVCRERTPEALAAALGHLLRCPQAFAAGDCLRAAAPYSARSVVGEVYGRMFDRWQRRSSGRATVRPASC</sequence>
<proteinExistence type="predicted"/>
<gene>
    <name evidence="2" type="ORF">GKIL_2383</name>
</gene>
<reference evidence="2 3" key="1">
    <citation type="journal article" date="2013" name="PLoS ONE">
        <title>Cultivation and Complete Genome Sequencing of Gloeobacter kilaueensis sp. nov., from a Lava Cave in Kilauea Caldera, Hawai'i.</title>
        <authorList>
            <person name="Saw J.H."/>
            <person name="Schatz M."/>
            <person name="Brown M.V."/>
            <person name="Kunkel D.D."/>
            <person name="Foster J.S."/>
            <person name="Shick H."/>
            <person name="Christensen S."/>
            <person name="Hou S."/>
            <person name="Wan X."/>
            <person name="Donachie S.P."/>
        </authorList>
    </citation>
    <scope>NUCLEOTIDE SEQUENCE [LARGE SCALE GENOMIC DNA]</scope>
    <source>
        <strain evidence="3">JS</strain>
    </source>
</reference>
<accession>U5QLY7</accession>
<keyword evidence="3" id="KW-1185">Reference proteome</keyword>
<organism evidence="2 3">
    <name type="scientific">Gloeobacter kilaueensis (strain ATCC BAA-2537 / CCAP 1431/1 / ULC 316 / JS1)</name>
    <dbReference type="NCBI Taxonomy" id="1183438"/>
    <lineage>
        <taxon>Bacteria</taxon>
        <taxon>Bacillati</taxon>
        <taxon>Cyanobacteriota</taxon>
        <taxon>Cyanophyceae</taxon>
        <taxon>Gloeobacterales</taxon>
        <taxon>Gloeobacteraceae</taxon>
        <taxon>Gloeobacter</taxon>
    </lineage>
</organism>
<feature type="domain" description="Glycosyl transferase family 1" evidence="1">
    <location>
        <begin position="207"/>
        <end position="357"/>
    </location>
</feature>
<dbReference type="HOGENOM" id="CLU_671976_0_0_3"/>
<dbReference type="OrthoDB" id="9806653at2"/>
<name>U5QLY7_GLOK1</name>
<dbReference type="GO" id="GO:0016757">
    <property type="term" value="F:glycosyltransferase activity"/>
    <property type="evidence" value="ECO:0007669"/>
    <property type="project" value="InterPro"/>
</dbReference>
<dbReference type="SUPFAM" id="SSF53756">
    <property type="entry name" value="UDP-Glycosyltransferase/glycogen phosphorylase"/>
    <property type="match status" value="1"/>
</dbReference>
<dbReference type="PATRIC" id="fig|1183438.3.peg.2341"/>
<dbReference type="PANTHER" id="PTHR12526">
    <property type="entry name" value="GLYCOSYLTRANSFERASE"/>
    <property type="match status" value="1"/>
</dbReference>
<dbReference type="Proteomes" id="UP000017396">
    <property type="component" value="Chromosome"/>
</dbReference>
<dbReference type="AlphaFoldDB" id="U5QLY7"/>
<dbReference type="Gene3D" id="3.40.50.2000">
    <property type="entry name" value="Glycogen Phosphorylase B"/>
    <property type="match status" value="2"/>
</dbReference>
<protein>
    <submittedName>
        <fullName evidence="2">Glycosyl transferase group 1</fullName>
    </submittedName>
</protein>
<keyword evidence="2" id="KW-0808">Transferase</keyword>
<evidence type="ECO:0000259" key="1">
    <source>
        <dbReference type="Pfam" id="PF00534"/>
    </source>
</evidence>
<dbReference type="KEGG" id="glj:GKIL_2383"/>
<evidence type="ECO:0000313" key="2">
    <source>
        <dbReference type="EMBL" id="AGY58629.1"/>
    </source>
</evidence>
<dbReference type="RefSeq" id="WP_023173804.1">
    <property type="nucleotide sequence ID" value="NC_022600.1"/>
</dbReference>
<dbReference type="PANTHER" id="PTHR12526:SF637">
    <property type="entry name" value="GLYCOSYLTRANSFERASE EPSF-RELATED"/>
    <property type="match status" value="1"/>
</dbReference>
<evidence type="ECO:0000313" key="3">
    <source>
        <dbReference type="Proteomes" id="UP000017396"/>
    </source>
</evidence>